<evidence type="ECO:0000313" key="2">
    <source>
        <dbReference type="EMBL" id="WHX49603.1"/>
    </source>
</evidence>
<dbReference type="RefSeq" id="WP_283926800.1">
    <property type="nucleotide sequence ID" value="NZ_CP126084.1"/>
</dbReference>
<dbReference type="Proteomes" id="UP001177943">
    <property type="component" value="Chromosome"/>
</dbReference>
<evidence type="ECO:0000313" key="3">
    <source>
        <dbReference type="Proteomes" id="UP001177943"/>
    </source>
</evidence>
<protein>
    <submittedName>
        <fullName evidence="2">Uncharacterized protein</fullName>
    </submittedName>
</protein>
<dbReference type="EMBL" id="CP126084">
    <property type="protein sequence ID" value="WHX49603.1"/>
    <property type="molecule type" value="Genomic_DNA"/>
</dbReference>
<feature type="transmembrane region" description="Helical" evidence="1">
    <location>
        <begin position="70"/>
        <end position="92"/>
    </location>
</feature>
<proteinExistence type="predicted"/>
<accession>A0AA95I8L7</accession>
<keyword evidence="1" id="KW-0812">Transmembrane</keyword>
<keyword evidence="1" id="KW-0472">Membrane</keyword>
<dbReference type="KEGG" id="pwn:QNH46_02640"/>
<keyword evidence="1" id="KW-1133">Transmembrane helix</keyword>
<organism evidence="2 3">
    <name type="scientific">Paenibacillus woosongensis</name>
    <dbReference type="NCBI Taxonomy" id="307580"/>
    <lineage>
        <taxon>Bacteria</taxon>
        <taxon>Bacillati</taxon>
        <taxon>Bacillota</taxon>
        <taxon>Bacilli</taxon>
        <taxon>Bacillales</taxon>
        <taxon>Paenibacillaceae</taxon>
        <taxon>Paenibacillus</taxon>
    </lineage>
</organism>
<dbReference type="AlphaFoldDB" id="A0AA95I8L7"/>
<evidence type="ECO:0000256" key="1">
    <source>
        <dbReference type="SAM" id="Phobius"/>
    </source>
</evidence>
<gene>
    <name evidence="2" type="ORF">QNH46_02640</name>
</gene>
<name>A0AA95I8L7_9BACL</name>
<reference evidence="2" key="1">
    <citation type="submission" date="2023-05" db="EMBL/GenBank/DDBJ databases">
        <title>Comparative genomics of Bacillaceae isolates and their secondary metabolite potential.</title>
        <authorList>
            <person name="Song L."/>
            <person name="Nielsen L.J."/>
            <person name="Mohite O."/>
            <person name="Xu X."/>
            <person name="Weber T."/>
            <person name="Kovacs A.T."/>
        </authorList>
    </citation>
    <scope>NUCLEOTIDE SEQUENCE</scope>
    <source>
        <strain evidence="2">B2_4</strain>
    </source>
</reference>
<feature type="transmembrane region" description="Helical" evidence="1">
    <location>
        <begin position="6"/>
        <end position="35"/>
    </location>
</feature>
<sequence length="97" mass="10615">MYIGVLSLMSIFLMLLGSESSFGYAGVGIGISILANEMYYKKSKKAIDKIMQYHSDPEVRRNLAIQKGGTSGWGIVYAIVILLVSIAIEIIIEDALL</sequence>